<comment type="caution">
    <text evidence="9">The sequence shown here is derived from an EMBL/GenBank/DDBJ whole genome shotgun (WGS) entry which is preliminary data.</text>
</comment>
<keyword evidence="3" id="KW-1005">Bacterial flagellum biogenesis</keyword>
<keyword evidence="9" id="KW-0966">Cell projection</keyword>
<evidence type="ECO:0000256" key="2">
    <source>
        <dbReference type="ARBA" id="ARBA00022490"/>
    </source>
</evidence>
<reference evidence="9 10" key="1">
    <citation type="submission" date="2023-07" db="EMBL/GenBank/DDBJ databases">
        <title>Genomic Encyclopedia of Type Strains, Phase IV (KMG-IV): sequencing the most valuable type-strain genomes for metagenomic binning, comparative biology and taxonomic classification.</title>
        <authorList>
            <person name="Goeker M."/>
        </authorList>
    </citation>
    <scope>NUCLEOTIDE SEQUENCE [LARGE SCALE GENOMIC DNA]</scope>
    <source>
        <strain evidence="9 10">DSM 9768</strain>
    </source>
</reference>
<proteinExistence type="inferred from homology"/>
<evidence type="ECO:0000256" key="5">
    <source>
        <dbReference type="ARBA" id="ARBA00093765"/>
    </source>
</evidence>
<evidence type="ECO:0000256" key="1">
    <source>
        <dbReference type="ARBA" id="ARBA00004514"/>
    </source>
</evidence>
<protein>
    <recommendedName>
        <fullName evidence="7">Flagellar protein FliT</fullName>
    </recommendedName>
</protein>
<organism evidence="9 10">
    <name type="scientific">Evansella vedderi</name>
    <dbReference type="NCBI Taxonomy" id="38282"/>
    <lineage>
        <taxon>Bacteria</taxon>
        <taxon>Bacillati</taxon>
        <taxon>Bacillota</taxon>
        <taxon>Bacilli</taxon>
        <taxon>Bacillales</taxon>
        <taxon>Bacillaceae</taxon>
        <taxon>Evansella</taxon>
    </lineage>
</organism>
<evidence type="ECO:0000256" key="8">
    <source>
        <dbReference type="SAM" id="MobiDB-lite"/>
    </source>
</evidence>
<keyword evidence="10" id="KW-1185">Reference proteome</keyword>
<dbReference type="EMBL" id="JAUSUG010000006">
    <property type="protein sequence ID" value="MDQ0254539.1"/>
    <property type="molecule type" value="Genomic_DNA"/>
</dbReference>
<evidence type="ECO:0000313" key="10">
    <source>
        <dbReference type="Proteomes" id="UP001230005"/>
    </source>
</evidence>
<dbReference type="RefSeq" id="WP_307324623.1">
    <property type="nucleotide sequence ID" value="NZ_JAUSUG010000006.1"/>
</dbReference>
<gene>
    <name evidence="9" type="ORF">J2S74_001918</name>
</gene>
<sequence>MSSFKKLYDITEQLFKLVGSSSNKEEREIYIEKLTSLVDEREIVLSSLNGVEPSETDKELLKKAVEWNQQMAPKLQQELNMIKRDMLQLKQKKETGRRYENPYAHDPVDGAFIDKKN</sequence>
<evidence type="ECO:0000313" key="9">
    <source>
        <dbReference type="EMBL" id="MDQ0254539.1"/>
    </source>
</evidence>
<dbReference type="InterPro" id="IPR008622">
    <property type="entry name" value="FliT"/>
</dbReference>
<name>A0ABT9ZTL3_9BACI</name>
<feature type="compositionally biased region" description="Basic and acidic residues" evidence="8">
    <location>
        <begin position="106"/>
        <end position="117"/>
    </location>
</feature>
<evidence type="ECO:0000256" key="3">
    <source>
        <dbReference type="ARBA" id="ARBA00022795"/>
    </source>
</evidence>
<comment type="similarity">
    <text evidence="6">Belongs to the bacillales FliT family.</text>
</comment>
<keyword evidence="9" id="KW-0969">Cilium</keyword>
<keyword evidence="4" id="KW-0143">Chaperone</keyword>
<dbReference type="Proteomes" id="UP001230005">
    <property type="component" value="Unassembled WGS sequence"/>
</dbReference>
<dbReference type="Pfam" id="PF05400">
    <property type="entry name" value="FliT"/>
    <property type="match status" value="1"/>
</dbReference>
<evidence type="ECO:0000256" key="6">
    <source>
        <dbReference type="ARBA" id="ARBA00093785"/>
    </source>
</evidence>
<keyword evidence="2" id="KW-0963">Cytoplasm</keyword>
<feature type="region of interest" description="Disordered" evidence="8">
    <location>
        <begin position="93"/>
        <end position="117"/>
    </location>
</feature>
<keyword evidence="9" id="KW-0282">Flagellum</keyword>
<comment type="subcellular location">
    <subcellularLocation>
        <location evidence="1">Cytoplasm</location>
        <location evidence="1">Cytosol</location>
    </subcellularLocation>
</comment>
<evidence type="ECO:0000256" key="4">
    <source>
        <dbReference type="ARBA" id="ARBA00023186"/>
    </source>
</evidence>
<evidence type="ECO:0000256" key="7">
    <source>
        <dbReference type="ARBA" id="ARBA00093797"/>
    </source>
</evidence>
<comment type="function">
    <text evidence="5">May act as an export chaperone for the filament capping protein FliD.</text>
</comment>
<accession>A0ABT9ZTL3</accession>